<evidence type="ECO:0000313" key="9">
    <source>
        <dbReference type="EMBL" id="KAG0525902.1"/>
    </source>
</evidence>
<comment type="similarity">
    <text evidence="2">Belongs to the bHLH protein family.</text>
</comment>
<keyword evidence="3" id="KW-0805">Transcription regulation</keyword>
<evidence type="ECO:0000256" key="3">
    <source>
        <dbReference type="ARBA" id="ARBA00023015"/>
    </source>
</evidence>
<dbReference type="GO" id="GO:0046983">
    <property type="term" value="F:protein dimerization activity"/>
    <property type="evidence" value="ECO:0007669"/>
    <property type="project" value="InterPro"/>
</dbReference>
<dbReference type="Pfam" id="PF00010">
    <property type="entry name" value="HLH"/>
    <property type="match status" value="1"/>
</dbReference>
<feature type="domain" description="BHLH" evidence="7">
    <location>
        <begin position="145"/>
        <end position="194"/>
    </location>
</feature>
<evidence type="ECO:0000256" key="4">
    <source>
        <dbReference type="ARBA" id="ARBA00023163"/>
    </source>
</evidence>
<dbReference type="PANTHER" id="PTHR45959">
    <property type="entry name" value="BHLH TRANSCRIPTION FACTOR"/>
    <property type="match status" value="1"/>
</dbReference>
<dbReference type="InterPro" id="IPR054502">
    <property type="entry name" value="bHLH-TF_ACT-like_plant"/>
</dbReference>
<protein>
    <recommendedName>
        <fullName evidence="11">BHLH domain-containing protein</fullName>
    </recommendedName>
</protein>
<sequence length="346" mass="37050">MEEDSGLFMQWAMTTLQHDEDLTVAVGVAPIDDGRGGATFPSLQALREASQAAEMIQELIGEPQPHAANDCCSGDDGGTAGNTSSGTAPRRSSSSSSATTQPVSWNFGAAPVPPDQAAATVSLLPDMVCRSPPTRRAVLKTVGSIYAQDHIIAERKRREKINQRFIELSTVIPGLKKMDKATILSDATRYVKELQEKLKTLEDDGGSGSNDRGVMESWVLVKKPCIAAVPEDAAGSSPSWDSSGTSPARNPLPEIEARFLNKNVMVRIHCVDGKGVAVRVLAELEELHLSIVHANVMPFQACTLIITITAKVDEGFTVTAEEIVGRLKSAAIMHQQSRCNSTEETA</sequence>
<dbReference type="PANTHER" id="PTHR45959:SF71">
    <property type="entry name" value="BHLH DOMAIN-CONTAINING PROTEIN"/>
    <property type="match status" value="1"/>
</dbReference>
<evidence type="ECO:0000256" key="1">
    <source>
        <dbReference type="ARBA" id="ARBA00004123"/>
    </source>
</evidence>
<evidence type="ECO:0000259" key="8">
    <source>
        <dbReference type="PROSITE" id="PS51671"/>
    </source>
</evidence>
<dbReference type="AlphaFoldDB" id="A0A921QQ93"/>
<keyword evidence="5" id="KW-0539">Nucleus</keyword>
<dbReference type="InterPro" id="IPR052610">
    <property type="entry name" value="bHLH_transcription_regulator"/>
</dbReference>
<dbReference type="GO" id="GO:0005634">
    <property type="term" value="C:nucleus"/>
    <property type="evidence" value="ECO:0007669"/>
    <property type="project" value="UniProtKB-SubCell"/>
</dbReference>
<accession>A0A921QQ93</accession>
<evidence type="ECO:0000256" key="2">
    <source>
        <dbReference type="ARBA" id="ARBA00005510"/>
    </source>
</evidence>
<dbReference type="PROSITE" id="PS50888">
    <property type="entry name" value="BHLH"/>
    <property type="match status" value="1"/>
</dbReference>
<dbReference type="SMART" id="SM00353">
    <property type="entry name" value="HLH"/>
    <property type="match status" value="1"/>
</dbReference>
<dbReference type="InterPro" id="IPR002912">
    <property type="entry name" value="ACT_dom"/>
</dbReference>
<organism evidence="9 10">
    <name type="scientific">Sorghum bicolor</name>
    <name type="common">Sorghum</name>
    <name type="synonym">Sorghum vulgare</name>
    <dbReference type="NCBI Taxonomy" id="4558"/>
    <lineage>
        <taxon>Eukaryota</taxon>
        <taxon>Viridiplantae</taxon>
        <taxon>Streptophyta</taxon>
        <taxon>Embryophyta</taxon>
        <taxon>Tracheophyta</taxon>
        <taxon>Spermatophyta</taxon>
        <taxon>Magnoliopsida</taxon>
        <taxon>Liliopsida</taxon>
        <taxon>Poales</taxon>
        <taxon>Poaceae</taxon>
        <taxon>PACMAD clade</taxon>
        <taxon>Panicoideae</taxon>
        <taxon>Andropogonodae</taxon>
        <taxon>Andropogoneae</taxon>
        <taxon>Sorghinae</taxon>
        <taxon>Sorghum</taxon>
    </lineage>
</organism>
<evidence type="ECO:0000256" key="5">
    <source>
        <dbReference type="ARBA" id="ARBA00023242"/>
    </source>
</evidence>
<dbReference type="Gene3D" id="4.10.280.10">
    <property type="entry name" value="Helix-loop-helix DNA-binding domain"/>
    <property type="match status" value="1"/>
</dbReference>
<reference evidence="9" key="2">
    <citation type="submission" date="2020-10" db="EMBL/GenBank/DDBJ databases">
        <authorList>
            <person name="Cooper E.A."/>
            <person name="Brenton Z.W."/>
            <person name="Flinn B.S."/>
            <person name="Jenkins J."/>
            <person name="Shu S."/>
            <person name="Flowers D."/>
            <person name="Luo F."/>
            <person name="Wang Y."/>
            <person name="Xia P."/>
            <person name="Barry K."/>
            <person name="Daum C."/>
            <person name="Lipzen A."/>
            <person name="Yoshinaga Y."/>
            <person name="Schmutz J."/>
            <person name="Saski C."/>
            <person name="Vermerris W."/>
            <person name="Kresovich S."/>
        </authorList>
    </citation>
    <scope>NUCLEOTIDE SEQUENCE</scope>
</reference>
<evidence type="ECO:0000259" key="7">
    <source>
        <dbReference type="PROSITE" id="PS50888"/>
    </source>
</evidence>
<comment type="caution">
    <text evidence="9">The sequence shown here is derived from an EMBL/GenBank/DDBJ whole genome shotgun (WGS) entry which is preliminary data.</text>
</comment>
<keyword evidence="4" id="KW-0804">Transcription</keyword>
<evidence type="ECO:0000256" key="6">
    <source>
        <dbReference type="SAM" id="MobiDB-lite"/>
    </source>
</evidence>
<dbReference type="SUPFAM" id="SSF47459">
    <property type="entry name" value="HLH, helix-loop-helix DNA-binding domain"/>
    <property type="match status" value="1"/>
</dbReference>
<proteinExistence type="inferred from homology"/>
<feature type="domain" description="ACT" evidence="8">
    <location>
        <begin position="265"/>
        <end position="341"/>
    </location>
</feature>
<reference evidence="9" key="1">
    <citation type="journal article" date="2019" name="BMC Genomics">
        <title>A new reference genome for Sorghum bicolor reveals high levels of sequence similarity between sweet and grain genotypes: implications for the genetics of sugar metabolism.</title>
        <authorList>
            <person name="Cooper E.A."/>
            <person name="Brenton Z.W."/>
            <person name="Flinn B.S."/>
            <person name="Jenkins J."/>
            <person name="Shu S."/>
            <person name="Flowers D."/>
            <person name="Luo F."/>
            <person name="Wang Y."/>
            <person name="Xia P."/>
            <person name="Barry K."/>
            <person name="Daum C."/>
            <person name="Lipzen A."/>
            <person name="Yoshinaga Y."/>
            <person name="Schmutz J."/>
            <person name="Saski C."/>
            <person name="Vermerris W."/>
            <person name="Kresovich S."/>
        </authorList>
    </citation>
    <scope>NUCLEOTIDE SEQUENCE</scope>
</reference>
<dbReference type="InterPro" id="IPR036638">
    <property type="entry name" value="HLH_DNA-bd_sf"/>
</dbReference>
<dbReference type="PROSITE" id="PS51671">
    <property type="entry name" value="ACT"/>
    <property type="match status" value="1"/>
</dbReference>
<dbReference type="Proteomes" id="UP000807115">
    <property type="component" value="Chromosome 6"/>
</dbReference>
<feature type="compositionally biased region" description="Low complexity" evidence="6">
    <location>
        <begin position="81"/>
        <end position="100"/>
    </location>
</feature>
<dbReference type="Pfam" id="PF22754">
    <property type="entry name" value="bHLH-TF_ACT-like_plant"/>
    <property type="match status" value="1"/>
</dbReference>
<evidence type="ECO:0008006" key="11">
    <source>
        <dbReference type="Google" id="ProtNLM"/>
    </source>
</evidence>
<comment type="subcellular location">
    <subcellularLocation>
        <location evidence="1">Nucleus</location>
    </subcellularLocation>
</comment>
<dbReference type="EMBL" id="CM027685">
    <property type="protein sequence ID" value="KAG0525902.1"/>
    <property type="molecule type" value="Genomic_DNA"/>
</dbReference>
<feature type="region of interest" description="Disordered" evidence="6">
    <location>
        <begin position="64"/>
        <end position="110"/>
    </location>
</feature>
<name>A0A921QQ93_SORBI</name>
<gene>
    <name evidence="9" type="ORF">BDA96_06G097900</name>
</gene>
<dbReference type="InterPro" id="IPR011598">
    <property type="entry name" value="bHLH_dom"/>
</dbReference>
<evidence type="ECO:0000313" key="10">
    <source>
        <dbReference type="Proteomes" id="UP000807115"/>
    </source>
</evidence>